<dbReference type="Pfam" id="PF07804">
    <property type="entry name" value="HipA_C"/>
    <property type="match status" value="1"/>
</dbReference>
<evidence type="ECO:0000259" key="4">
    <source>
        <dbReference type="Pfam" id="PF07804"/>
    </source>
</evidence>
<protein>
    <submittedName>
        <fullName evidence="6">HipA domain-containing protein</fullName>
    </submittedName>
</protein>
<evidence type="ECO:0000313" key="7">
    <source>
        <dbReference type="Proteomes" id="UP000587396"/>
    </source>
</evidence>
<dbReference type="PANTHER" id="PTHR37419">
    <property type="entry name" value="SERINE/THREONINE-PROTEIN KINASE TOXIN HIPA"/>
    <property type="match status" value="1"/>
</dbReference>
<dbReference type="GO" id="GO:0004674">
    <property type="term" value="F:protein serine/threonine kinase activity"/>
    <property type="evidence" value="ECO:0007669"/>
    <property type="project" value="TreeGrafter"/>
</dbReference>
<dbReference type="AlphaFoldDB" id="A0A842JBC3"/>
<dbReference type="InterPro" id="IPR017508">
    <property type="entry name" value="HipA_N1"/>
</dbReference>
<feature type="domain" description="HipA N-terminal subdomain 1" evidence="5">
    <location>
        <begin position="13"/>
        <end position="103"/>
    </location>
</feature>
<evidence type="ECO:0000313" key="6">
    <source>
        <dbReference type="EMBL" id="MBC2889462.1"/>
    </source>
</evidence>
<proteinExistence type="inferred from homology"/>
<sequence>MLEVLRFFQGAYERAGSFTRENGKVSFRYDNEYLKNTHAHALSISLPLRAEPYEPFEFQGFFEGLVPEGKTRTELARRMGVSPSDWLSLLESLNCECIGALVFKRETVSLAEYESSLIPFPIKRFDTLADAPSLSAAEAAEASRLSLSGAQAKLGLFHLGDDPQDGWFTPRGLAPSTHIVKVPDENHPYLALNEYICMKAAAACRVTVADCFTLPSKRPLFVTRRFDRPLPERAPNDGPTFPIRLHQEDFCQAAGFPSYGKYEMEPTDNYAASASRTIERFSSNAIADKIGFTRQIIFDYLVGNCDNHLKNYSLQYSEDWNRRSLAPAYDLVSTTVLGYSRLMGISIGDTRDIDAVTRDEWKLFAQDLRMPQALVLDELDAMRESVTGALLEAAGSALFDEAKEIAEAIVRDMQPRLTA</sequence>
<evidence type="ECO:0000256" key="3">
    <source>
        <dbReference type="ARBA" id="ARBA00022777"/>
    </source>
</evidence>
<dbReference type="GO" id="GO:0005829">
    <property type="term" value="C:cytosol"/>
    <property type="evidence" value="ECO:0007669"/>
    <property type="project" value="TreeGrafter"/>
</dbReference>
<evidence type="ECO:0000256" key="1">
    <source>
        <dbReference type="ARBA" id="ARBA00010164"/>
    </source>
</evidence>
<reference evidence="6 7" key="1">
    <citation type="submission" date="2020-08" db="EMBL/GenBank/DDBJ databases">
        <authorList>
            <person name="Liu C."/>
            <person name="Sun Q."/>
        </authorList>
    </citation>
    <scope>NUCLEOTIDE SEQUENCE [LARGE SCALE GENOMIC DNA]</scope>
    <source>
        <strain evidence="6 7">N22</strain>
    </source>
</reference>
<comment type="caution">
    <text evidence="6">The sequence shown here is derived from an EMBL/GenBank/DDBJ whole genome shotgun (WGS) entry which is preliminary data.</text>
</comment>
<dbReference type="InterPro" id="IPR012893">
    <property type="entry name" value="HipA-like_C"/>
</dbReference>
<organism evidence="6 7">
    <name type="scientific">Gordonibacter massiliensis</name>
    <name type="common">ex Traore et al. 2017</name>
    <dbReference type="NCBI Taxonomy" id="1841863"/>
    <lineage>
        <taxon>Bacteria</taxon>
        <taxon>Bacillati</taxon>
        <taxon>Actinomycetota</taxon>
        <taxon>Coriobacteriia</taxon>
        <taxon>Eggerthellales</taxon>
        <taxon>Eggerthellaceae</taxon>
        <taxon>Gordonibacter</taxon>
    </lineage>
</organism>
<evidence type="ECO:0000256" key="2">
    <source>
        <dbReference type="ARBA" id="ARBA00022679"/>
    </source>
</evidence>
<dbReference type="NCBIfam" id="TIGR03071">
    <property type="entry name" value="couple_hipA"/>
    <property type="match status" value="1"/>
</dbReference>
<dbReference type="RefSeq" id="WP_185905279.1">
    <property type="nucleotide sequence ID" value="NZ_JACMSE010000005.1"/>
</dbReference>
<feature type="domain" description="HipA-like C-terminal" evidence="4">
    <location>
        <begin position="145"/>
        <end position="386"/>
    </location>
</feature>
<keyword evidence="3" id="KW-0418">Kinase</keyword>
<dbReference type="EMBL" id="JACMSE010000005">
    <property type="protein sequence ID" value="MBC2889462.1"/>
    <property type="molecule type" value="Genomic_DNA"/>
</dbReference>
<gene>
    <name evidence="6" type="ORF">H7313_08910</name>
</gene>
<dbReference type="Gene3D" id="1.10.1070.20">
    <property type="match status" value="1"/>
</dbReference>
<dbReference type="Proteomes" id="UP000587396">
    <property type="component" value="Unassembled WGS sequence"/>
</dbReference>
<name>A0A842JBC3_9ACTN</name>
<dbReference type="PANTHER" id="PTHR37419:SF1">
    <property type="entry name" value="SERINE_THREONINE-PROTEIN KINASE TOXIN HIPA"/>
    <property type="match status" value="1"/>
</dbReference>
<dbReference type="InterPro" id="IPR052028">
    <property type="entry name" value="HipA_Ser/Thr_kinase"/>
</dbReference>
<keyword evidence="7" id="KW-1185">Reference proteome</keyword>
<dbReference type="Pfam" id="PF13657">
    <property type="entry name" value="Couple_hipA"/>
    <property type="match status" value="1"/>
</dbReference>
<comment type="similarity">
    <text evidence="1">Belongs to the HipA Ser/Thr kinase family.</text>
</comment>
<keyword evidence="2" id="KW-0808">Transferase</keyword>
<evidence type="ECO:0000259" key="5">
    <source>
        <dbReference type="Pfam" id="PF13657"/>
    </source>
</evidence>
<accession>A0A842JBC3</accession>